<dbReference type="EMBL" id="MN740532">
    <property type="protein sequence ID" value="QHU31695.1"/>
    <property type="molecule type" value="Genomic_DNA"/>
</dbReference>
<evidence type="ECO:0000313" key="2">
    <source>
        <dbReference type="EMBL" id="QHU31695.1"/>
    </source>
</evidence>
<protein>
    <submittedName>
        <fullName evidence="2">Uncharacterized protein</fullName>
    </submittedName>
</protein>
<name>A0A6C0LNW2_9ZZZZ</name>
<organism evidence="2">
    <name type="scientific">viral metagenome</name>
    <dbReference type="NCBI Taxonomy" id="1070528"/>
    <lineage>
        <taxon>unclassified sequences</taxon>
        <taxon>metagenomes</taxon>
        <taxon>organismal metagenomes</taxon>
    </lineage>
</organism>
<sequence>MANRKTRKARRTNNRTNLTRQNASRRLLPKLNNGSQIVYNRMAGKTTPQQIARTNRNIRITYLVDPSMPSHLQKQVRNALNRFKETGSVYPN</sequence>
<proteinExistence type="predicted"/>
<dbReference type="AlphaFoldDB" id="A0A6C0LNW2"/>
<feature type="region of interest" description="Disordered" evidence="1">
    <location>
        <begin position="1"/>
        <end position="22"/>
    </location>
</feature>
<accession>A0A6C0LNW2</accession>
<evidence type="ECO:0000256" key="1">
    <source>
        <dbReference type="SAM" id="MobiDB-lite"/>
    </source>
</evidence>
<reference evidence="2" key="1">
    <citation type="journal article" date="2020" name="Nature">
        <title>Giant virus diversity and host interactions through global metagenomics.</title>
        <authorList>
            <person name="Schulz F."/>
            <person name="Roux S."/>
            <person name="Paez-Espino D."/>
            <person name="Jungbluth S."/>
            <person name="Walsh D.A."/>
            <person name="Denef V.J."/>
            <person name="McMahon K.D."/>
            <person name="Konstantinidis K.T."/>
            <person name="Eloe-Fadrosh E.A."/>
            <person name="Kyrpides N.C."/>
            <person name="Woyke T."/>
        </authorList>
    </citation>
    <scope>NUCLEOTIDE SEQUENCE</scope>
    <source>
        <strain evidence="2">GVMAG-M-3300027963-41</strain>
    </source>
</reference>
<feature type="compositionally biased region" description="Basic residues" evidence="1">
    <location>
        <begin position="1"/>
        <end position="13"/>
    </location>
</feature>